<evidence type="ECO:0000313" key="4">
    <source>
        <dbReference type="Proteomes" id="UP000077248"/>
    </source>
</evidence>
<gene>
    <name evidence="3" type="ORF">AA0117_g10003</name>
    <name evidence="2" type="ORF">CC77DRAFT_1025173</name>
</gene>
<reference evidence="3" key="3">
    <citation type="journal article" date="2019" name="J. ISSAAS">
        <title>Genomics, evolutionary history and diagnostics of the Alternaria alternata species group including apple and Asian pear pathotypes.</title>
        <authorList>
            <person name="Armitage A.D."/>
            <person name="Cockerton H.M."/>
            <person name="Sreenivasaprasad S."/>
            <person name="Woodhall J."/>
            <person name="Lane C."/>
            <person name="Harrison R.J."/>
            <person name="Clarkson J.P."/>
        </authorList>
    </citation>
    <scope>NUCLEOTIDE SEQUENCE</scope>
    <source>
        <strain evidence="3">FERA 1177</strain>
    </source>
</reference>
<accession>A0A177D5U9</accession>
<reference evidence="2 4" key="1">
    <citation type="submission" date="2016-05" db="EMBL/GenBank/DDBJ databases">
        <title>Comparative analysis of secretome profiles of manganese(II)-oxidizing ascomycete fungi.</title>
        <authorList>
            <consortium name="DOE Joint Genome Institute"/>
            <person name="Zeiner C.A."/>
            <person name="Purvine S.O."/>
            <person name="Zink E.M."/>
            <person name="Wu S."/>
            <person name="Pasa-Tolic L."/>
            <person name="Chaput D.L."/>
            <person name="Haridas S."/>
            <person name="Grigoriev I.V."/>
            <person name="Santelli C.M."/>
            <person name="Hansel C.M."/>
        </authorList>
    </citation>
    <scope>NUCLEOTIDE SEQUENCE [LARGE SCALE GENOMIC DNA]</scope>
    <source>
        <strain evidence="2 4">SRC1lrK2f</strain>
    </source>
</reference>
<protein>
    <submittedName>
        <fullName evidence="2">Uncharacterized protein</fullName>
    </submittedName>
</protein>
<dbReference type="VEuPathDB" id="FungiDB:CC77DRAFT_1025173"/>
<proteinExistence type="predicted"/>
<evidence type="ECO:0000313" key="3">
    <source>
        <dbReference type="EMBL" id="RYN70909.1"/>
    </source>
</evidence>
<dbReference type="RefSeq" id="XP_018380514.1">
    <property type="nucleotide sequence ID" value="XM_018526016.1"/>
</dbReference>
<feature type="chain" id="PRO_5040669870" evidence="1">
    <location>
        <begin position="16"/>
        <end position="113"/>
    </location>
</feature>
<sequence>MRFLSLATLASSATACFQTSRCSAPNGPDVAVQSNGKNDPEHNQARVTVAFKDGRYGPNTFAGIVNHLRCDVIVKIRSPAANDALQCWVVPYNEQCNLDVSIAGLWYRQSCTS</sequence>
<dbReference type="Proteomes" id="UP000077248">
    <property type="component" value="Unassembled WGS sequence"/>
</dbReference>
<dbReference type="GeneID" id="29111610"/>
<evidence type="ECO:0000313" key="5">
    <source>
        <dbReference type="Proteomes" id="UP000291422"/>
    </source>
</evidence>
<feature type="signal peptide" evidence="1">
    <location>
        <begin position="1"/>
        <end position="15"/>
    </location>
</feature>
<dbReference type="Proteomes" id="UP000291422">
    <property type="component" value="Unassembled WGS sequence"/>
</dbReference>
<dbReference type="PROSITE" id="PS51257">
    <property type="entry name" value="PROKAR_LIPOPROTEIN"/>
    <property type="match status" value="1"/>
</dbReference>
<evidence type="ECO:0000313" key="2">
    <source>
        <dbReference type="EMBL" id="OAG15093.1"/>
    </source>
</evidence>
<organism evidence="2 4">
    <name type="scientific">Alternaria alternata</name>
    <name type="common">Alternaria rot fungus</name>
    <name type="synonym">Torula alternata</name>
    <dbReference type="NCBI Taxonomy" id="5599"/>
    <lineage>
        <taxon>Eukaryota</taxon>
        <taxon>Fungi</taxon>
        <taxon>Dikarya</taxon>
        <taxon>Ascomycota</taxon>
        <taxon>Pezizomycotina</taxon>
        <taxon>Dothideomycetes</taxon>
        <taxon>Pleosporomycetidae</taxon>
        <taxon>Pleosporales</taxon>
        <taxon>Pleosporineae</taxon>
        <taxon>Pleosporaceae</taxon>
        <taxon>Alternaria</taxon>
        <taxon>Alternaria sect. Alternaria</taxon>
        <taxon>Alternaria alternata complex</taxon>
    </lineage>
</organism>
<evidence type="ECO:0000256" key="1">
    <source>
        <dbReference type="SAM" id="SignalP"/>
    </source>
</evidence>
<keyword evidence="4" id="KW-1185">Reference proteome</keyword>
<dbReference type="AlphaFoldDB" id="A0A177D5U9"/>
<reference evidence="5" key="2">
    <citation type="journal article" date="2019" name="bioRxiv">
        <title>Genomics, evolutionary history and diagnostics of the Alternaria alternata species group including apple and Asian pear pathotypes.</title>
        <authorList>
            <person name="Armitage A.D."/>
            <person name="Cockerton H.M."/>
            <person name="Sreenivasaprasad S."/>
            <person name="Woodhall J.W."/>
            <person name="Lane C.R."/>
            <person name="Harrison R.J."/>
            <person name="Clarkson J.P."/>
        </authorList>
    </citation>
    <scope>NUCLEOTIDE SEQUENCE [LARGE SCALE GENOMIC DNA]</scope>
    <source>
        <strain evidence="5">FERA 1177</strain>
    </source>
</reference>
<dbReference type="EMBL" id="PDXD01000036">
    <property type="protein sequence ID" value="RYN70909.1"/>
    <property type="molecule type" value="Genomic_DNA"/>
</dbReference>
<dbReference type="KEGG" id="aalt:CC77DRAFT_1025173"/>
<name>A0A177D5U9_ALTAL</name>
<keyword evidence="1" id="KW-0732">Signal</keyword>
<dbReference type="EMBL" id="KV441495">
    <property type="protein sequence ID" value="OAG15093.1"/>
    <property type="molecule type" value="Genomic_DNA"/>
</dbReference>